<dbReference type="GO" id="GO:0008270">
    <property type="term" value="F:zinc ion binding"/>
    <property type="evidence" value="ECO:0007669"/>
    <property type="project" value="UniProtKB-KW"/>
</dbReference>
<evidence type="ECO:0000313" key="8">
    <source>
        <dbReference type="EMBL" id="CAB1422285.1"/>
    </source>
</evidence>
<dbReference type="PANTHER" id="PTHR23235:SF120">
    <property type="entry name" value="KRUPPEL-LIKE FACTOR 15"/>
    <property type="match status" value="1"/>
</dbReference>
<evidence type="ECO:0000256" key="5">
    <source>
        <dbReference type="PROSITE-ProRule" id="PRU00042"/>
    </source>
</evidence>
<keyword evidence="2" id="KW-0677">Repeat</keyword>
<dbReference type="SMART" id="SM00355">
    <property type="entry name" value="ZnF_C2H2"/>
    <property type="match status" value="4"/>
</dbReference>
<organism evidence="8 9">
    <name type="scientific">Pleuronectes platessa</name>
    <name type="common">European plaice</name>
    <dbReference type="NCBI Taxonomy" id="8262"/>
    <lineage>
        <taxon>Eukaryota</taxon>
        <taxon>Metazoa</taxon>
        <taxon>Chordata</taxon>
        <taxon>Craniata</taxon>
        <taxon>Vertebrata</taxon>
        <taxon>Euteleostomi</taxon>
        <taxon>Actinopterygii</taxon>
        <taxon>Neopterygii</taxon>
        <taxon>Teleostei</taxon>
        <taxon>Neoteleostei</taxon>
        <taxon>Acanthomorphata</taxon>
        <taxon>Carangaria</taxon>
        <taxon>Pleuronectiformes</taxon>
        <taxon>Pleuronectoidei</taxon>
        <taxon>Pleuronectidae</taxon>
        <taxon>Pleuronectes</taxon>
    </lineage>
</organism>
<evidence type="ECO:0000259" key="7">
    <source>
        <dbReference type="PROSITE" id="PS50157"/>
    </source>
</evidence>
<dbReference type="Gene3D" id="3.30.160.60">
    <property type="entry name" value="Classic Zinc Finger"/>
    <property type="match status" value="4"/>
</dbReference>
<dbReference type="Proteomes" id="UP001153269">
    <property type="component" value="Unassembled WGS sequence"/>
</dbReference>
<gene>
    <name evidence="8" type="ORF">PLEPLA_LOCUS10175</name>
</gene>
<feature type="region of interest" description="Disordered" evidence="6">
    <location>
        <begin position="107"/>
        <end position="160"/>
    </location>
</feature>
<evidence type="ECO:0000256" key="6">
    <source>
        <dbReference type="SAM" id="MobiDB-lite"/>
    </source>
</evidence>
<feature type="region of interest" description="Disordered" evidence="6">
    <location>
        <begin position="243"/>
        <end position="399"/>
    </location>
</feature>
<evidence type="ECO:0000256" key="3">
    <source>
        <dbReference type="ARBA" id="ARBA00022771"/>
    </source>
</evidence>
<feature type="domain" description="C2H2-type" evidence="7">
    <location>
        <begin position="508"/>
        <end position="536"/>
    </location>
</feature>
<dbReference type="InterPro" id="IPR013087">
    <property type="entry name" value="Znf_C2H2_type"/>
</dbReference>
<dbReference type="SUPFAM" id="SSF57667">
    <property type="entry name" value="beta-beta-alpha zinc fingers"/>
    <property type="match status" value="2"/>
</dbReference>
<keyword evidence="9" id="KW-1185">Reference proteome</keyword>
<dbReference type="EMBL" id="CADEAL010000572">
    <property type="protein sequence ID" value="CAB1422285.1"/>
    <property type="molecule type" value="Genomic_DNA"/>
</dbReference>
<evidence type="ECO:0000256" key="1">
    <source>
        <dbReference type="ARBA" id="ARBA00022723"/>
    </source>
</evidence>
<dbReference type="FunFam" id="3.30.160.60:FF:000624">
    <property type="entry name" value="zinc finger protein 697"/>
    <property type="match status" value="1"/>
</dbReference>
<reference evidence="8" key="1">
    <citation type="submission" date="2020-03" db="EMBL/GenBank/DDBJ databases">
        <authorList>
            <person name="Weist P."/>
        </authorList>
    </citation>
    <scope>NUCLEOTIDE SEQUENCE</scope>
</reference>
<evidence type="ECO:0000256" key="2">
    <source>
        <dbReference type="ARBA" id="ARBA00022737"/>
    </source>
</evidence>
<dbReference type="FunFam" id="3.30.160.60:FF:001049">
    <property type="entry name" value="zinc finger protein 319"/>
    <property type="match status" value="1"/>
</dbReference>
<evidence type="ECO:0000313" key="9">
    <source>
        <dbReference type="Proteomes" id="UP001153269"/>
    </source>
</evidence>
<keyword evidence="4" id="KW-0862">Zinc</keyword>
<sequence length="551" mass="59919">MAALRCQGRGALSGGHIVPRRLPAEAGRRGKQRGDSVVGSKAPPVKLRAMESVRSAFHAQLATVMDSLLAAAVCEIAKIFEGSLCEQQAELVQKTEEISVLRGKLEKVERRQRAKGGPGEEGEMPPAEREGSMRQQTPTGSGLNVGKDVTSHPDPVEELSQSLSGLKEEVTCQDGASVKHEHAGSRPNLGSVAAQTVEGRLAAGDQRQTDTLSITQNKSKLSHWDHGSRSVDHRALQDQASTPFLSISQSGRCSPRPDPGLAQPGDWLPALDATRGRMPGLENLQADGTSCPGPASSSTGTDASCFRPGFVSDETSNEDDNSSFPFLDQEPEDQNPSQNSVQGQGVGQREAQQDQPQAPTGQSPWRLRDDRAGRGPINHTRRATALGSRDPLRPQSNSQSLTLRHTNALSHPPAPGGGNGRPYTCPYCAKCFTYPSHQRRHLLRHTGVRLHPCQFCEKSFLTPSELTVHTRTHTGERPFGCAQCGKRFARSGNLRAHQRDVHMGKRPFACTECGKRFAHRGNLRVHNHRVHQGDPYYMEDQQEPDIGQNPI</sequence>
<comment type="caution">
    <text evidence="8">The sequence shown here is derived from an EMBL/GenBank/DDBJ whole genome shotgun (WGS) entry which is preliminary data.</text>
</comment>
<name>A0A9N7U061_PLEPL</name>
<dbReference type="PROSITE" id="PS00028">
    <property type="entry name" value="ZINC_FINGER_C2H2_1"/>
    <property type="match status" value="4"/>
</dbReference>
<dbReference type="AlphaFoldDB" id="A0A9N7U061"/>
<dbReference type="GO" id="GO:0000981">
    <property type="term" value="F:DNA-binding transcription factor activity, RNA polymerase II-specific"/>
    <property type="evidence" value="ECO:0007669"/>
    <property type="project" value="TreeGrafter"/>
</dbReference>
<dbReference type="GO" id="GO:0000978">
    <property type="term" value="F:RNA polymerase II cis-regulatory region sequence-specific DNA binding"/>
    <property type="evidence" value="ECO:0007669"/>
    <property type="project" value="TreeGrafter"/>
</dbReference>
<feature type="compositionally biased region" description="Basic and acidic residues" evidence="6">
    <location>
        <begin position="22"/>
        <end position="34"/>
    </location>
</feature>
<keyword evidence="1" id="KW-0479">Metal-binding</keyword>
<feature type="compositionally biased region" description="Polar residues" evidence="6">
    <location>
        <begin position="243"/>
        <end position="252"/>
    </location>
</feature>
<protein>
    <recommendedName>
        <fullName evidence="7">C2H2-type domain-containing protein</fullName>
    </recommendedName>
</protein>
<dbReference type="PANTHER" id="PTHR23235">
    <property type="entry name" value="KRUEPPEL-LIKE TRANSCRIPTION FACTOR"/>
    <property type="match status" value="1"/>
</dbReference>
<feature type="domain" description="C2H2-type" evidence="7">
    <location>
        <begin position="479"/>
        <end position="507"/>
    </location>
</feature>
<dbReference type="FunFam" id="3.30.160.60:FF:000345">
    <property type="entry name" value="Zinc finger protein Gfi-1"/>
    <property type="match status" value="1"/>
</dbReference>
<feature type="domain" description="C2H2-type" evidence="7">
    <location>
        <begin position="451"/>
        <end position="478"/>
    </location>
</feature>
<feature type="compositionally biased region" description="Polar residues" evidence="6">
    <location>
        <begin position="353"/>
        <end position="363"/>
    </location>
</feature>
<dbReference type="Pfam" id="PF00096">
    <property type="entry name" value="zf-C2H2"/>
    <property type="match status" value="4"/>
</dbReference>
<keyword evidence="3 5" id="KW-0863">Zinc-finger</keyword>
<proteinExistence type="predicted"/>
<dbReference type="PROSITE" id="PS50157">
    <property type="entry name" value="ZINC_FINGER_C2H2_2"/>
    <property type="match status" value="4"/>
</dbReference>
<feature type="domain" description="C2H2-type" evidence="7">
    <location>
        <begin position="423"/>
        <end position="450"/>
    </location>
</feature>
<dbReference type="InterPro" id="IPR036236">
    <property type="entry name" value="Znf_C2H2_sf"/>
</dbReference>
<feature type="compositionally biased region" description="Polar residues" evidence="6">
    <location>
        <begin position="133"/>
        <end position="142"/>
    </location>
</feature>
<accession>A0A9N7U061</accession>
<feature type="region of interest" description="Disordered" evidence="6">
    <location>
        <begin position="15"/>
        <end position="43"/>
    </location>
</feature>
<evidence type="ECO:0000256" key="4">
    <source>
        <dbReference type="ARBA" id="ARBA00022833"/>
    </source>
</evidence>